<evidence type="ECO:0000259" key="1">
    <source>
        <dbReference type="Pfam" id="PF05699"/>
    </source>
</evidence>
<organism evidence="2 3">
    <name type="scientific">Macrosiphum euphorbiae</name>
    <name type="common">potato aphid</name>
    <dbReference type="NCBI Taxonomy" id="13131"/>
    <lineage>
        <taxon>Eukaryota</taxon>
        <taxon>Metazoa</taxon>
        <taxon>Ecdysozoa</taxon>
        <taxon>Arthropoda</taxon>
        <taxon>Hexapoda</taxon>
        <taxon>Insecta</taxon>
        <taxon>Pterygota</taxon>
        <taxon>Neoptera</taxon>
        <taxon>Paraneoptera</taxon>
        <taxon>Hemiptera</taxon>
        <taxon>Sternorrhyncha</taxon>
        <taxon>Aphidomorpha</taxon>
        <taxon>Aphidoidea</taxon>
        <taxon>Aphididae</taxon>
        <taxon>Macrosiphini</taxon>
        <taxon>Macrosiphum</taxon>
    </lineage>
</organism>
<accession>A0AAV0W3D6</accession>
<evidence type="ECO:0000313" key="3">
    <source>
        <dbReference type="Proteomes" id="UP001160148"/>
    </source>
</evidence>
<dbReference type="AlphaFoldDB" id="A0AAV0W3D6"/>
<dbReference type="Pfam" id="PF05699">
    <property type="entry name" value="Dimer_Tnp_hAT"/>
    <property type="match status" value="1"/>
</dbReference>
<dbReference type="InterPro" id="IPR052958">
    <property type="entry name" value="IFN-induced_PKR_regulator"/>
</dbReference>
<dbReference type="InterPro" id="IPR008906">
    <property type="entry name" value="HATC_C_dom"/>
</dbReference>
<proteinExistence type="predicted"/>
<dbReference type="PANTHER" id="PTHR46289">
    <property type="entry name" value="52 KDA REPRESSOR OF THE INHIBITOR OF THE PROTEIN KINASE-LIKE PROTEIN-RELATED"/>
    <property type="match status" value="1"/>
</dbReference>
<sequence>MVTVIEVISNCNKNLYPNVYKLLTILLTLPVTSCEVERLFSTLKRIKTYLRNSIADNNRLNGLVALNIHREIKVGIDDVIKELTQRKRRLDFVI</sequence>
<feature type="domain" description="HAT C-terminal dimerisation" evidence="1">
    <location>
        <begin position="11"/>
        <end position="58"/>
    </location>
</feature>
<protein>
    <recommendedName>
        <fullName evidence="1">HAT C-terminal dimerisation domain-containing protein</fullName>
    </recommendedName>
</protein>
<dbReference type="SUPFAM" id="SSF53098">
    <property type="entry name" value="Ribonuclease H-like"/>
    <property type="match status" value="1"/>
</dbReference>
<dbReference type="InterPro" id="IPR012337">
    <property type="entry name" value="RNaseH-like_sf"/>
</dbReference>
<dbReference type="EMBL" id="CARXXK010000001">
    <property type="protein sequence ID" value="CAI6350308.1"/>
    <property type="molecule type" value="Genomic_DNA"/>
</dbReference>
<comment type="caution">
    <text evidence="2">The sequence shown here is derived from an EMBL/GenBank/DDBJ whole genome shotgun (WGS) entry which is preliminary data.</text>
</comment>
<evidence type="ECO:0000313" key="2">
    <source>
        <dbReference type="EMBL" id="CAI6350308.1"/>
    </source>
</evidence>
<gene>
    <name evidence="2" type="ORF">MEUPH1_LOCUS6783</name>
</gene>
<dbReference type="GO" id="GO:0046983">
    <property type="term" value="F:protein dimerization activity"/>
    <property type="evidence" value="ECO:0007669"/>
    <property type="project" value="InterPro"/>
</dbReference>
<dbReference type="PANTHER" id="PTHR46289:SF14">
    <property type="entry name" value="DUF4371 DOMAIN-CONTAINING PROTEIN"/>
    <property type="match status" value="1"/>
</dbReference>
<reference evidence="2 3" key="1">
    <citation type="submission" date="2023-01" db="EMBL/GenBank/DDBJ databases">
        <authorList>
            <person name="Whitehead M."/>
        </authorList>
    </citation>
    <scope>NUCLEOTIDE SEQUENCE [LARGE SCALE GENOMIC DNA]</scope>
</reference>
<keyword evidence="3" id="KW-1185">Reference proteome</keyword>
<dbReference type="Proteomes" id="UP001160148">
    <property type="component" value="Unassembled WGS sequence"/>
</dbReference>
<name>A0AAV0W3D6_9HEMI</name>